<proteinExistence type="predicted"/>
<dbReference type="InterPro" id="IPR023352">
    <property type="entry name" value="MAPEG-like_dom_sf"/>
</dbReference>
<reference evidence="6 7" key="1">
    <citation type="submission" date="2015-04" db="EMBL/GenBank/DDBJ databases">
        <title>Whole genome shotgun sequence of Sphingomonas changbaiensis NBRC 104936.</title>
        <authorList>
            <person name="Katano-Makiyama Y."/>
            <person name="Hosoyama A."/>
            <person name="Hashimoto M."/>
            <person name="Noguchi M."/>
            <person name="Tsuchikane K."/>
            <person name="Ohji S."/>
            <person name="Yamazoe A."/>
            <person name="Ichikawa N."/>
            <person name="Kimura A."/>
            <person name="Fujita N."/>
        </authorList>
    </citation>
    <scope>NUCLEOTIDE SEQUENCE [LARGE SCALE GENOMIC DNA]</scope>
    <source>
        <strain evidence="6 7">NBRC 104936</strain>
    </source>
</reference>
<dbReference type="AlphaFoldDB" id="A0A0E9MLI6"/>
<organism evidence="6 7">
    <name type="scientific">Sphingomonas changbaiensis NBRC 104936</name>
    <dbReference type="NCBI Taxonomy" id="1219043"/>
    <lineage>
        <taxon>Bacteria</taxon>
        <taxon>Pseudomonadati</taxon>
        <taxon>Pseudomonadota</taxon>
        <taxon>Alphaproteobacteria</taxon>
        <taxon>Sphingomonadales</taxon>
        <taxon>Sphingomonadaceae</taxon>
        <taxon>Sphingomonas</taxon>
    </lineage>
</organism>
<feature type="transmembrane region" description="Helical" evidence="5">
    <location>
        <begin position="71"/>
        <end position="97"/>
    </location>
</feature>
<dbReference type="Proteomes" id="UP000033202">
    <property type="component" value="Unassembled WGS sequence"/>
</dbReference>
<name>A0A0E9MLI6_9SPHN</name>
<evidence type="ECO:0000256" key="2">
    <source>
        <dbReference type="ARBA" id="ARBA00022692"/>
    </source>
</evidence>
<dbReference type="Gene3D" id="1.20.120.550">
    <property type="entry name" value="Membrane associated eicosanoid/glutathione metabolism-like domain"/>
    <property type="match status" value="1"/>
</dbReference>
<evidence type="ECO:0000313" key="6">
    <source>
        <dbReference type="EMBL" id="GAO38384.1"/>
    </source>
</evidence>
<dbReference type="EMBL" id="BBWU01000015">
    <property type="protein sequence ID" value="GAO38384.1"/>
    <property type="molecule type" value="Genomic_DNA"/>
</dbReference>
<evidence type="ECO:0000256" key="1">
    <source>
        <dbReference type="ARBA" id="ARBA00004370"/>
    </source>
</evidence>
<dbReference type="GO" id="GO:0016020">
    <property type="term" value="C:membrane"/>
    <property type="evidence" value="ECO:0007669"/>
    <property type="project" value="UniProtKB-SubCell"/>
</dbReference>
<comment type="subcellular location">
    <subcellularLocation>
        <location evidence="1">Membrane</location>
    </subcellularLocation>
</comment>
<evidence type="ECO:0000256" key="5">
    <source>
        <dbReference type="SAM" id="Phobius"/>
    </source>
</evidence>
<evidence type="ECO:0008006" key="8">
    <source>
        <dbReference type="Google" id="ProtNLM"/>
    </source>
</evidence>
<accession>A0A0E9MLI6</accession>
<dbReference type="Pfam" id="PF01124">
    <property type="entry name" value="MAPEG"/>
    <property type="match status" value="1"/>
</dbReference>
<keyword evidence="3 5" id="KW-1133">Transmembrane helix</keyword>
<keyword evidence="4 5" id="KW-0472">Membrane</keyword>
<keyword evidence="7" id="KW-1185">Reference proteome</keyword>
<keyword evidence="2 5" id="KW-0812">Transmembrane</keyword>
<dbReference type="InterPro" id="IPR001129">
    <property type="entry name" value="Membr-assoc_MAPEG"/>
</dbReference>
<dbReference type="STRING" id="1219043.SCH01S_15_00090"/>
<comment type="caution">
    <text evidence="6">The sequence shown here is derived from an EMBL/GenBank/DDBJ whole genome shotgun (WGS) entry which is preliminary data.</text>
</comment>
<gene>
    <name evidence="6" type="ORF">SCH01S_15_00090</name>
</gene>
<evidence type="ECO:0000256" key="4">
    <source>
        <dbReference type="ARBA" id="ARBA00023136"/>
    </source>
</evidence>
<sequence>MHSPILAPIVALVAWSLVMQAWLYATRIPAMRAARVPLDPNRAPGELTATLPPHVRWKADNYNHLMEQPTIFYAIALSLALMGLGDGLNLILAWIYVALRIIHSLVQATINKIIVRFSVFMLASLCLVALTVHAAIHLLRP</sequence>
<feature type="transmembrane region" description="Helical" evidence="5">
    <location>
        <begin position="6"/>
        <end position="25"/>
    </location>
</feature>
<dbReference type="OrthoDB" id="5516290at2"/>
<evidence type="ECO:0000256" key="3">
    <source>
        <dbReference type="ARBA" id="ARBA00022989"/>
    </source>
</evidence>
<evidence type="ECO:0000313" key="7">
    <source>
        <dbReference type="Proteomes" id="UP000033202"/>
    </source>
</evidence>
<protein>
    <recommendedName>
        <fullName evidence="8">MAPEG family protein</fullName>
    </recommendedName>
</protein>
<dbReference type="RefSeq" id="WP_046347238.1">
    <property type="nucleotide sequence ID" value="NZ_BBWU01000015.1"/>
</dbReference>
<dbReference type="SUPFAM" id="SSF161084">
    <property type="entry name" value="MAPEG domain-like"/>
    <property type="match status" value="1"/>
</dbReference>
<feature type="transmembrane region" description="Helical" evidence="5">
    <location>
        <begin position="117"/>
        <end position="139"/>
    </location>
</feature>